<dbReference type="Gene3D" id="3.60.21.10">
    <property type="match status" value="1"/>
</dbReference>
<dbReference type="KEGG" id="sjv:SJAV_04490"/>
<evidence type="ECO:0000256" key="2">
    <source>
        <dbReference type="ARBA" id="ARBA00022723"/>
    </source>
</evidence>
<dbReference type="InterPro" id="IPR050535">
    <property type="entry name" value="DNA_Repair-Maintenance_Comp"/>
</dbReference>
<evidence type="ECO:0000256" key="6">
    <source>
        <dbReference type="ARBA" id="ARBA00022839"/>
    </source>
</evidence>
<dbReference type="GO" id="GO:0008408">
    <property type="term" value="F:3'-5' exonuclease activity"/>
    <property type="evidence" value="ECO:0007669"/>
    <property type="project" value="UniProtKB-UniRule"/>
</dbReference>
<evidence type="ECO:0000256" key="7">
    <source>
        <dbReference type="ARBA" id="ARBA00023204"/>
    </source>
</evidence>
<comment type="cofactor">
    <cofactor evidence="9">
        <name>Mn(2+)</name>
        <dbReference type="ChEBI" id="CHEBI:29035"/>
    </cofactor>
    <text evidence="9">Binds 2 manganese ions per subunit.</text>
</comment>
<accession>A0AAT9GNN1</accession>
<keyword evidence="5 9" id="KW-0378">Hydrolase</keyword>
<keyword evidence="4 9" id="KW-0227">DNA damage</keyword>
<evidence type="ECO:0000313" key="11">
    <source>
        <dbReference type="EMBL" id="BFH72505.1"/>
    </source>
</evidence>
<evidence type="ECO:0000256" key="3">
    <source>
        <dbReference type="ARBA" id="ARBA00022759"/>
    </source>
</evidence>
<feature type="binding site" evidence="9">
    <location>
        <position position="156"/>
    </location>
    <ligand>
        <name>Mn(2+)</name>
        <dbReference type="ChEBI" id="CHEBI:29035"/>
        <label>2</label>
    </ligand>
</feature>
<dbReference type="CDD" id="cd00840">
    <property type="entry name" value="MPP_Mre11_N"/>
    <property type="match status" value="1"/>
</dbReference>
<dbReference type="GO" id="GO:0006302">
    <property type="term" value="P:double-strand break repair"/>
    <property type="evidence" value="ECO:0007669"/>
    <property type="project" value="UniProtKB-UniRule"/>
</dbReference>
<evidence type="ECO:0000256" key="5">
    <source>
        <dbReference type="ARBA" id="ARBA00022801"/>
    </source>
</evidence>
<feature type="active site" description="Proton donor" evidence="9">
    <location>
        <position position="85"/>
    </location>
</feature>
<dbReference type="GO" id="GO:0004519">
    <property type="term" value="F:endonuclease activity"/>
    <property type="evidence" value="ECO:0007669"/>
    <property type="project" value="UniProtKB-UniRule"/>
</dbReference>
<keyword evidence="1 9" id="KW-0540">Nuclease</keyword>
<comment type="function">
    <text evidence="9">Part of the Rad50/Mre11 complex, which is involved in the early steps of DNA double-strand break (DSB) repair. The complex may facilitate opening of the processed DNA ends to aid in the recruitment of HerA and NurA. Mre11 binds to DSB ends and has both double-stranded 3'-5' exonuclease activity and single-stranded endonuclease activity.</text>
</comment>
<proteinExistence type="inferred from homology"/>
<dbReference type="InterPro" id="IPR032885">
    <property type="entry name" value="Mre11_archaea-type"/>
</dbReference>
<sequence>MHILHISDTHLGKRQYNLDSRENDVYEVFHQLINIAIKEHVDAVVHTGDFFDVNDPPNKAEVEAVKGLKRLKEAGIPFIVIAGDHDSPKKNYAIYPQKLLEEFELIKFLSKPTTPYKLGDISIYGLSHIPNVARERLKDVFSNLKPETKKSILLLHQGLKEILPYEGAWQIQIADLPKNFTYYALGHFHSRKIMHLDGGRIVEIAGSPDIMREEEIEGYEKDGKGATLIDFSGDLPTIQYINVDIRKQYVINIDTGKIKDDIRKIKEKYKNNNSKKPIFHIILSGITIPKDELMRQLRELNEVAEHWRIYKDNTKRKEEKDTSDLPNETTIEKLIFHYLTKVAHFSENDAKIVLDIIEKADDRAYVKEHLRKMIGVENDHKEN</sequence>
<evidence type="ECO:0000256" key="1">
    <source>
        <dbReference type="ARBA" id="ARBA00022722"/>
    </source>
</evidence>
<feature type="binding site" evidence="9">
    <location>
        <position position="49"/>
    </location>
    <ligand>
        <name>Mn(2+)</name>
        <dbReference type="ChEBI" id="CHEBI:29035"/>
        <label>1</label>
    </ligand>
</feature>
<feature type="binding site" evidence="9">
    <location>
        <position position="10"/>
    </location>
    <ligand>
        <name>Mn(2+)</name>
        <dbReference type="ChEBI" id="CHEBI:29035"/>
        <label>1</label>
    </ligand>
</feature>
<dbReference type="PANTHER" id="PTHR30337:SF0">
    <property type="entry name" value="NUCLEASE SBCCD SUBUNIT D"/>
    <property type="match status" value="1"/>
</dbReference>
<feature type="binding site" evidence="9">
    <location>
        <position position="187"/>
    </location>
    <ligand>
        <name>Mn(2+)</name>
        <dbReference type="ChEBI" id="CHEBI:29035"/>
        <label>2</label>
    </ligand>
</feature>
<dbReference type="RefSeq" id="WP_369610722.1">
    <property type="nucleotide sequence ID" value="NZ_AP031322.1"/>
</dbReference>
<keyword evidence="2 9" id="KW-0479">Metal-binding</keyword>
<dbReference type="NCBIfam" id="NF041031">
    <property type="entry name" value="Mre11_Sulfo"/>
    <property type="match status" value="1"/>
</dbReference>
<dbReference type="GO" id="GO:0045027">
    <property type="term" value="F:DNA end binding"/>
    <property type="evidence" value="ECO:0007669"/>
    <property type="project" value="UniProtKB-UniRule"/>
</dbReference>
<dbReference type="GO" id="GO:0000403">
    <property type="term" value="F:Y-form DNA binding"/>
    <property type="evidence" value="ECO:0007669"/>
    <property type="project" value="UniProtKB-UniRule"/>
</dbReference>
<dbReference type="InterPro" id="IPR004843">
    <property type="entry name" value="Calcineurin-like_PHP"/>
</dbReference>
<feature type="binding site" evidence="9">
    <location>
        <position position="84"/>
    </location>
    <ligand>
        <name>Mn(2+)</name>
        <dbReference type="ChEBI" id="CHEBI:29035"/>
        <label>2</label>
    </ligand>
</feature>
<dbReference type="EC" id="3.1.-.-" evidence="9"/>
<comment type="subunit">
    <text evidence="9">Homodimer. Forms a heterotetramer composed of two Mre11 subunits and two Rad50 subunits.</text>
</comment>
<feature type="binding site" evidence="9">
    <location>
        <position position="189"/>
    </location>
    <ligand>
        <name>Mn(2+)</name>
        <dbReference type="ChEBI" id="CHEBI:29035"/>
        <label>1</label>
    </ligand>
</feature>
<dbReference type="EMBL" id="AP031322">
    <property type="protein sequence ID" value="BFH72505.1"/>
    <property type="molecule type" value="Genomic_DNA"/>
</dbReference>
<dbReference type="HAMAP" id="MF_02044">
    <property type="entry name" value="Mre11"/>
    <property type="match status" value="1"/>
</dbReference>
<dbReference type="AlphaFoldDB" id="A0AAT9GNN1"/>
<name>A0AAT9GNN1_9CREN</name>
<evidence type="ECO:0000256" key="4">
    <source>
        <dbReference type="ARBA" id="ARBA00022763"/>
    </source>
</evidence>
<dbReference type="GO" id="GO:0030145">
    <property type="term" value="F:manganese ion binding"/>
    <property type="evidence" value="ECO:0007669"/>
    <property type="project" value="UniProtKB-UniRule"/>
</dbReference>
<organism evidence="11">
    <name type="scientific">Sulfurisphaera javensis</name>
    <dbReference type="NCBI Taxonomy" id="2049879"/>
    <lineage>
        <taxon>Archaea</taxon>
        <taxon>Thermoproteota</taxon>
        <taxon>Thermoprotei</taxon>
        <taxon>Sulfolobales</taxon>
        <taxon>Sulfolobaceae</taxon>
        <taxon>Sulfurisphaera</taxon>
    </lineage>
</organism>
<keyword evidence="6 9" id="KW-0269">Exonuclease</keyword>
<dbReference type="PANTHER" id="PTHR30337">
    <property type="entry name" value="COMPONENT OF ATP-DEPENDENT DSDNA EXONUCLEASE"/>
    <property type="match status" value="1"/>
</dbReference>
<keyword evidence="8 9" id="KW-0464">Manganese</keyword>
<reference evidence="11" key="1">
    <citation type="submission" date="2024-03" db="EMBL/GenBank/DDBJ databases">
        <title>Complete genome sequence of Sulfurisphaera javensis strain KD-1.</title>
        <authorList>
            <person name="Sakai H."/>
            <person name="Nur N."/>
            <person name="Suwanto A."/>
            <person name="Kurosawa N."/>
        </authorList>
    </citation>
    <scope>NUCLEOTIDE SEQUENCE</scope>
    <source>
        <strain evidence="11">KD-1</strain>
    </source>
</reference>
<dbReference type="InterPro" id="IPR041796">
    <property type="entry name" value="Mre11_N"/>
</dbReference>
<dbReference type="SUPFAM" id="SSF56300">
    <property type="entry name" value="Metallo-dependent phosphatases"/>
    <property type="match status" value="1"/>
</dbReference>
<evidence type="ECO:0000256" key="9">
    <source>
        <dbReference type="HAMAP-Rule" id="MF_02044"/>
    </source>
</evidence>
<dbReference type="InterPro" id="IPR053459">
    <property type="entry name" value="DSB_Repair_Mre11/Rad50"/>
</dbReference>
<feature type="domain" description="Calcineurin-like phosphoesterase" evidence="10">
    <location>
        <begin position="1"/>
        <end position="190"/>
    </location>
</feature>
<evidence type="ECO:0000259" key="10">
    <source>
        <dbReference type="Pfam" id="PF00149"/>
    </source>
</evidence>
<dbReference type="InterPro" id="IPR029052">
    <property type="entry name" value="Metallo-depent_PP-like"/>
</dbReference>
<gene>
    <name evidence="9 11" type="primary">mre11</name>
    <name evidence="11" type="ORF">SJAV_04490</name>
</gene>
<keyword evidence="3 9" id="KW-0255">Endonuclease</keyword>
<feature type="binding site" evidence="9">
    <location>
        <position position="49"/>
    </location>
    <ligand>
        <name>Mn(2+)</name>
        <dbReference type="ChEBI" id="CHEBI:29035"/>
        <label>2</label>
    </ligand>
</feature>
<comment type="activity regulation">
    <text evidence="9">Nuclease activity is regulated by Rad50.</text>
</comment>
<comment type="similarity">
    <text evidence="9">Belongs to the MRE11/RAD32 family.</text>
</comment>
<protein>
    <recommendedName>
        <fullName evidence="9">DNA double-strand break repair protein Mre11</fullName>
        <ecNumber evidence="9">3.1.-.-</ecNumber>
    </recommendedName>
</protein>
<keyword evidence="7 9" id="KW-0234">DNA repair</keyword>
<feature type="binding site" evidence="9">
    <location>
        <position position="8"/>
    </location>
    <ligand>
        <name>Mn(2+)</name>
        <dbReference type="ChEBI" id="CHEBI:29035"/>
        <label>1</label>
    </ligand>
</feature>
<evidence type="ECO:0000256" key="8">
    <source>
        <dbReference type="ARBA" id="ARBA00023211"/>
    </source>
</evidence>
<dbReference type="GeneID" id="92353381"/>
<dbReference type="Pfam" id="PF00149">
    <property type="entry name" value="Metallophos"/>
    <property type="match status" value="1"/>
</dbReference>